<organism evidence="1 2">
    <name type="scientific">Monilinia fructicola</name>
    <name type="common">Brown rot fungus</name>
    <name type="synonym">Ciboria fructicola</name>
    <dbReference type="NCBI Taxonomy" id="38448"/>
    <lineage>
        <taxon>Eukaryota</taxon>
        <taxon>Fungi</taxon>
        <taxon>Dikarya</taxon>
        <taxon>Ascomycota</taxon>
        <taxon>Pezizomycotina</taxon>
        <taxon>Leotiomycetes</taxon>
        <taxon>Helotiales</taxon>
        <taxon>Sclerotiniaceae</taxon>
        <taxon>Monilinia</taxon>
    </lineage>
</organism>
<dbReference type="AlphaFoldDB" id="A0A5M9K675"/>
<protein>
    <submittedName>
        <fullName evidence="1">Uncharacterized protein</fullName>
    </submittedName>
</protein>
<evidence type="ECO:0000313" key="1">
    <source>
        <dbReference type="EMBL" id="KAA8577131.1"/>
    </source>
</evidence>
<dbReference type="EMBL" id="VICG01000001">
    <property type="protein sequence ID" value="KAA8577131.1"/>
    <property type="molecule type" value="Genomic_DNA"/>
</dbReference>
<dbReference type="Proteomes" id="UP000322873">
    <property type="component" value="Unassembled WGS sequence"/>
</dbReference>
<name>A0A5M9K675_MONFR</name>
<evidence type="ECO:0000313" key="2">
    <source>
        <dbReference type="Proteomes" id="UP000322873"/>
    </source>
</evidence>
<accession>A0A5M9K675</accession>
<reference evidence="1 2" key="1">
    <citation type="submission" date="2019-06" db="EMBL/GenBank/DDBJ databases">
        <title>Genome Sequence of the Brown Rot Fungal Pathogen Monilinia fructicola.</title>
        <authorList>
            <person name="De Miccolis Angelini R.M."/>
            <person name="Landi L."/>
            <person name="Abate D."/>
            <person name="Pollastro S."/>
            <person name="Romanazzi G."/>
            <person name="Faretra F."/>
        </authorList>
    </citation>
    <scope>NUCLEOTIDE SEQUENCE [LARGE SCALE GENOMIC DNA]</scope>
    <source>
        <strain evidence="1 2">Mfrc123</strain>
    </source>
</reference>
<sequence length="100" mass="11543">MELNFDFLVANISDSYAMPNPEFVLRALVLSSWCTPGSTWAIRTGIYENTLLDIKIVIKQRYRPRVDKQFEENLACSLANIRMQSKQYRTTLKNISQPGI</sequence>
<comment type="caution">
    <text evidence="1">The sequence shown here is derived from an EMBL/GenBank/DDBJ whole genome shotgun (WGS) entry which is preliminary data.</text>
</comment>
<gene>
    <name evidence="1" type="ORF">EYC84_007132</name>
</gene>
<keyword evidence="2" id="KW-1185">Reference proteome</keyword>
<proteinExistence type="predicted"/>